<protein>
    <submittedName>
        <fullName evidence="1">Uncharacterized protein</fullName>
    </submittedName>
</protein>
<evidence type="ECO:0000313" key="1">
    <source>
        <dbReference type="EMBL" id="GFQ67139.1"/>
    </source>
</evidence>
<sequence length="74" mass="8112">MVISCNGRIVKNLSDSNLIDLFESEENSPSPLSFSGSVSHPDLLLAHPALPYKVQLKLIDIQGSAGHKFYFLVL</sequence>
<keyword evidence="2" id="KW-1185">Reference proteome</keyword>
<dbReference type="Proteomes" id="UP000887116">
    <property type="component" value="Unassembled WGS sequence"/>
</dbReference>
<comment type="caution">
    <text evidence="1">The sequence shown here is derived from an EMBL/GenBank/DDBJ whole genome shotgun (WGS) entry which is preliminary data.</text>
</comment>
<evidence type="ECO:0000313" key="2">
    <source>
        <dbReference type="Proteomes" id="UP000887116"/>
    </source>
</evidence>
<reference evidence="1" key="1">
    <citation type="submission" date="2020-07" db="EMBL/GenBank/DDBJ databases">
        <title>Multicomponent nature underlies the extraordinary mechanical properties of spider dragline silk.</title>
        <authorList>
            <person name="Kono N."/>
            <person name="Nakamura H."/>
            <person name="Mori M."/>
            <person name="Yoshida Y."/>
            <person name="Ohtoshi R."/>
            <person name="Malay A.D."/>
            <person name="Moran D.A.P."/>
            <person name="Tomita M."/>
            <person name="Numata K."/>
            <person name="Arakawa K."/>
        </authorList>
    </citation>
    <scope>NUCLEOTIDE SEQUENCE</scope>
</reference>
<dbReference type="EMBL" id="BMAO01000480">
    <property type="protein sequence ID" value="GFQ67139.1"/>
    <property type="molecule type" value="Genomic_DNA"/>
</dbReference>
<organism evidence="1 2">
    <name type="scientific">Trichonephila clavata</name>
    <name type="common">Joro spider</name>
    <name type="synonym">Nephila clavata</name>
    <dbReference type="NCBI Taxonomy" id="2740835"/>
    <lineage>
        <taxon>Eukaryota</taxon>
        <taxon>Metazoa</taxon>
        <taxon>Ecdysozoa</taxon>
        <taxon>Arthropoda</taxon>
        <taxon>Chelicerata</taxon>
        <taxon>Arachnida</taxon>
        <taxon>Araneae</taxon>
        <taxon>Araneomorphae</taxon>
        <taxon>Entelegynae</taxon>
        <taxon>Araneoidea</taxon>
        <taxon>Nephilidae</taxon>
        <taxon>Trichonephila</taxon>
    </lineage>
</organism>
<dbReference type="AlphaFoldDB" id="A0A8X6F1U1"/>
<proteinExistence type="predicted"/>
<name>A0A8X6F1U1_TRICU</name>
<accession>A0A8X6F1U1</accession>
<gene>
    <name evidence="1" type="ORF">TNCT_411891</name>
</gene>